<organism evidence="3 4">
    <name type="scientific">Paramaledivibacter caminithermalis (strain DSM 15212 / CIP 107654 / DViRD3)</name>
    <name type="common">Clostridium caminithermale</name>
    <dbReference type="NCBI Taxonomy" id="1121301"/>
    <lineage>
        <taxon>Bacteria</taxon>
        <taxon>Bacillati</taxon>
        <taxon>Bacillota</taxon>
        <taxon>Clostridia</taxon>
        <taxon>Peptostreptococcales</taxon>
        <taxon>Caminicellaceae</taxon>
        <taxon>Paramaledivibacter</taxon>
    </lineage>
</organism>
<proteinExistence type="predicted"/>
<protein>
    <submittedName>
        <fullName evidence="3">Uncharacterized membrane protein</fullName>
    </submittedName>
</protein>
<keyword evidence="1" id="KW-0812">Transmembrane</keyword>
<feature type="transmembrane region" description="Helical" evidence="1">
    <location>
        <begin position="9"/>
        <end position="26"/>
    </location>
</feature>
<keyword evidence="4" id="KW-1185">Reference proteome</keyword>
<dbReference type="EMBL" id="FRAG01000001">
    <property type="protein sequence ID" value="SHJ50227.1"/>
    <property type="molecule type" value="Genomic_DNA"/>
</dbReference>
<feature type="domain" description="DUF2061" evidence="2">
    <location>
        <begin position="5"/>
        <end position="56"/>
    </location>
</feature>
<accession>A0A1M6JU50</accession>
<evidence type="ECO:0000313" key="4">
    <source>
        <dbReference type="Proteomes" id="UP000184465"/>
    </source>
</evidence>
<dbReference type="InterPro" id="IPR018638">
    <property type="entry name" value="DUF2061_membrane"/>
</dbReference>
<dbReference type="Proteomes" id="UP000184465">
    <property type="component" value="Unassembled WGS sequence"/>
</dbReference>
<keyword evidence="1" id="KW-0472">Membrane</keyword>
<dbReference type="AlphaFoldDB" id="A0A1M6JU50"/>
<sequence length="66" mass="7742">MKRKLLKSLTWRVIASLTTLTIVYIISGEIKIAGLITIMESVFKMIIYYLHETVWEKIELNKEDNV</sequence>
<evidence type="ECO:0000256" key="1">
    <source>
        <dbReference type="SAM" id="Phobius"/>
    </source>
</evidence>
<gene>
    <name evidence="3" type="ORF">SAMN02745912_00155</name>
</gene>
<name>A0A1M6JU50_PARC5</name>
<dbReference type="Pfam" id="PF09834">
    <property type="entry name" value="DUF2061"/>
    <property type="match status" value="1"/>
</dbReference>
<evidence type="ECO:0000313" key="3">
    <source>
        <dbReference type="EMBL" id="SHJ50227.1"/>
    </source>
</evidence>
<reference evidence="3 4" key="1">
    <citation type="submission" date="2016-11" db="EMBL/GenBank/DDBJ databases">
        <authorList>
            <person name="Jaros S."/>
            <person name="Januszkiewicz K."/>
            <person name="Wedrychowicz H."/>
        </authorList>
    </citation>
    <scope>NUCLEOTIDE SEQUENCE [LARGE SCALE GENOMIC DNA]</scope>
    <source>
        <strain evidence="3 4">DSM 15212</strain>
    </source>
</reference>
<keyword evidence="1" id="KW-1133">Transmembrane helix</keyword>
<dbReference type="STRING" id="1121301.SAMN02745912_00155"/>
<evidence type="ECO:0000259" key="2">
    <source>
        <dbReference type="Pfam" id="PF09834"/>
    </source>
</evidence>